<dbReference type="EMBL" id="JAGISH010000009">
    <property type="protein sequence ID" value="MBP0484103.1"/>
    <property type="molecule type" value="Genomic_DNA"/>
</dbReference>
<dbReference type="GO" id="GO:0004803">
    <property type="term" value="F:transposase activity"/>
    <property type="evidence" value="ECO:0007669"/>
    <property type="project" value="InterPro"/>
</dbReference>
<reference evidence="3" key="1">
    <citation type="submission" date="2021-03" db="EMBL/GenBank/DDBJ databases">
        <title>Sagittula salina sp. nov. strain M10.9X isolated from the marine waste.</title>
        <authorList>
            <person name="Satari L."/>
            <person name="Molina-Menor E."/>
            <person name="Vidal-Verdu A."/>
            <person name="Pascual J."/>
            <person name="Pereto J."/>
            <person name="Porcar M."/>
        </authorList>
    </citation>
    <scope>NUCLEOTIDE SEQUENCE</scope>
    <source>
        <strain evidence="3">M10.9X</strain>
    </source>
</reference>
<organism evidence="3 4">
    <name type="scientific">Sagittula salina</name>
    <dbReference type="NCBI Taxonomy" id="2820268"/>
    <lineage>
        <taxon>Bacteria</taxon>
        <taxon>Pseudomonadati</taxon>
        <taxon>Pseudomonadota</taxon>
        <taxon>Alphaproteobacteria</taxon>
        <taxon>Rhodobacterales</taxon>
        <taxon>Roseobacteraceae</taxon>
        <taxon>Sagittula</taxon>
    </lineage>
</organism>
<keyword evidence="4" id="KW-1185">Reference proteome</keyword>
<evidence type="ECO:0000259" key="2">
    <source>
        <dbReference type="Pfam" id="PF02371"/>
    </source>
</evidence>
<dbReference type="RefSeq" id="WP_209362100.1">
    <property type="nucleotide sequence ID" value="NZ_JAGISH010000009.1"/>
</dbReference>
<feature type="region of interest" description="Disordered" evidence="1">
    <location>
        <begin position="102"/>
        <end position="132"/>
    </location>
</feature>
<dbReference type="PANTHER" id="PTHR33055:SF13">
    <property type="entry name" value="TRANSPOSASE"/>
    <property type="match status" value="1"/>
</dbReference>
<dbReference type="Pfam" id="PF02371">
    <property type="entry name" value="Transposase_20"/>
    <property type="match status" value="1"/>
</dbReference>
<dbReference type="InterPro" id="IPR003346">
    <property type="entry name" value="Transposase_20"/>
</dbReference>
<proteinExistence type="predicted"/>
<evidence type="ECO:0000313" key="3">
    <source>
        <dbReference type="EMBL" id="MBP0484103.1"/>
    </source>
</evidence>
<evidence type="ECO:0000313" key="4">
    <source>
        <dbReference type="Proteomes" id="UP000675940"/>
    </source>
</evidence>
<evidence type="ECO:0000256" key="1">
    <source>
        <dbReference type="SAM" id="MobiDB-lite"/>
    </source>
</evidence>
<dbReference type="InterPro" id="IPR047650">
    <property type="entry name" value="Transpos_IS110"/>
</dbReference>
<dbReference type="Proteomes" id="UP000675940">
    <property type="component" value="Unassembled WGS sequence"/>
</dbReference>
<dbReference type="AlphaFoldDB" id="A0A940MSZ3"/>
<dbReference type="PANTHER" id="PTHR33055">
    <property type="entry name" value="TRANSPOSASE FOR INSERTION SEQUENCE ELEMENT IS1111A"/>
    <property type="match status" value="1"/>
</dbReference>
<feature type="domain" description="Transposase IS116/IS110/IS902 C-terminal" evidence="2">
    <location>
        <begin position="39"/>
        <end position="111"/>
    </location>
</feature>
<sequence length="132" mass="14171">MDIKGLILLLERRIEKVEARSAEIVRSSPELAETDRQPQSVPGVGTIVAARLMAEVPEIGTTDRRKIAALAGLAPIARNSGQRSARRAIGGGRATVRTVLSLAAPHANDTRPPCSERSDRGCRTRESQSKPP</sequence>
<comment type="caution">
    <text evidence="3">The sequence shown here is derived from an EMBL/GenBank/DDBJ whole genome shotgun (WGS) entry which is preliminary data.</text>
</comment>
<protein>
    <submittedName>
        <fullName evidence="3">IS110 family transposase</fullName>
    </submittedName>
</protein>
<dbReference type="GO" id="GO:0003677">
    <property type="term" value="F:DNA binding"/>
    <property type="evidence" value="ECO:0007669"/>
    <property type="project" value="InterPro"/>
</dbReference>
<name>A0A940MSZ3_9RHOB</name>
<feature type="compositionally biased region" description="Basic and acidic residues" evidence="1">
    <location>
        <begin position="114"/>
        <end position="132"/>
    </location>
</feature>
<accession>A0A940MSZ3</accession>
<dbReference type="GO" id="GO:0006313">
    <property type="term" value="P:DNA transposition"/>
    <property type="evidence" value="ECO:0007669"/>
    <property type="project" value="InterPro"/>
</dbReference>
<gene>
    <name evidence="3" type="ORF">J5474_16605</name>
</gene>